<dbReference type="PANTHER" id="PTHR34280">
    <property type="entry name" value="OS01G0920100 PROTEIN"/>
    <property type="match status" value="1"/>
</dbReference>
<proteinExistence type="predicted"/>
<dbReference type="PANTHER" id="PTHR34280:SF2">
    <property type="entry name" value="OS01G0920100 PROTEIN"/>
    <property type="match status" value="1"/>
</dbReference>
<evidence type="ECO:0000313" key="2">
    <source>
        <dbReference type="EMBL" id="KJB76410.1"/>
    </source>
</evidence>
<protein>
    <submittedName>
        <fullName evidence="2">Uncharacterized protein</fullName>
    </submittedName>
</protein>
<feature type="compositionally biased region" description="Polar residues" evidence="1">
    <location>
        <begin position="133"/>
        <end position="142"/>
    </location>
</feature>
<gene>
    <name evidence="2" type="ORF">B456_012G087600</name>
</gene>
<evidence type="ECO:0000256" key="1">
    <source>
        <dbReference type="SAM" id="MobiDB-lite"/>
    </source>
</evidence>
<organism evidence="2 3">
    <name type="scientific">Gossypium raimondii</name>
    <name type="common">Peruvian cotton</name>
    <name type="synonym">Gossypium klotzschianum subsp. raimondii</name>
    <dbReference type="NCBI Taxonomy" id="29730"/>
    <lineage>
        <taxon>Eukaryota</taxon>
        <taxon>Viridiplantae</taxon>
        <taxon>Streptophyta</taxon>
        <taxon>Embryophyta</taxon>
        <taxon>Tracheophyta</taxon>
        <taxon>Spermatophyta</taxon>
        <taxon>Magnoliopsida</taxon>
        <taxon>eudicotyledons</taxon>
        <taxon>Gunneridae</taxon>
        <taxon>Pentapetalae</taxon>
        <taxon>rosids</taxon>
        <taxon>malvids</taxon>
        <taxon>Malvales</taxon>
        <taxon>Malvaceae</taxon>
        <taxon>Malvoideae</taxon>
        <taxon>Gossypium</taxon>
    </lineage>
</organism>
<reference evidence="2 3" key="1">
    <citation type="journal article" date="2012" name="Nature">
        <title>Repeated polyploidization of Gossypium genomes and the evolution of spinnable cotton fibres.</title>
        <authorList>
            <person name="Paterson A.H."/>
            <person name="Wendel J.F."/>
            <person name="Gundlach H."/>
            <person name="Guo H."/>
            <person name="Jenkins J."/>
            <person name="Jin D."/>
            <person name="Llewellyn D."/>
            <person name="Showmaker K.C."/>
            <person name="Shu S."/>
            <person name="Udall J."/>
            <person name="Yoo M.J."/>
            <person name="Byers R."/>
            <person name="Chen W."/>
            <person name="Doron-Faigenboim A."/>
            <person name="Duke M.V."/>
            <person name="Gong L."/>
            <person name="Grimwood J."/>
            <person name="Grover C."/>
            <person name="Grupp K."/>
            <person name="Hu G."/>
            <person name="Lee T.H."/>
            <person name="Li J."/>
            <person name="Lin L."/>
            <person name="Liu T."/>
            <person name="Marler B.S."/>
            <person name="Page J.T."/>
            <person name="Roberts A.W."/>
            <person name="Romanel E."/>
            <person name="Sanders W.S."/>
            <person name="Szadkowski E."/>
            <person name="Tan X."/>
            <person name="Tang H."/>
            <person name="Xu C."/>
            <person name="Wang J."/>
            <person name="Wang Z."/>
            <person name="Zhang D."/>
            <person name="Zhang L."/>
            <person name="Ashrafi H."/>
            <person name="Bedon F."/>
            <person name="Bowers J.E."/>
            <person name="Brubaker C.L."/>
            <person name="Chee P.W."/>
            <person name="Das S."/>
            <person name="Gingle A.R."/>
            <person name="Haigler C.H."/>
            <person name="Harker D."/>
            <person name="Hoffmann L.V."/>
            <person name="Hovav R."/>
            <person name="Jones D.C."/>
            <person name="Lemke C."/>
            <person name="Mansoor S."/>
            <person name="ur Rahman M."/>
            <person name="Rainville L.N."/>
            <person name="Rambani A."/>
            <person name="Reddy U.K."/>
            <person name="Rong J.K."/>
            <person name="Saranga Y."/>
            <person name="Scheffler B.E."/>
            <person name="Scheffler J.A."/>
            <person name="Stelly D.M."/>
            <person name="Triplett B.A."/>
            <person name="Van Deynze A."/>
            <person name="Vaslin M.F."/>
            <person name="Waghmare V.N."/>
            <person name="Walford S.A."/>
            <person name="Wright R.J."/>
            <person name="Zaki E.A."/>
            <person name="Zhang T."/>
            <person name="Dennis E.S."/>
            <person name="Mayer K.F."/>
            <person name="Peterson D.G."/>
            <person name="Rokhsar D.S."/>
            <person name="Wang X."/>
            <person name="Schmutz J."/>
        </authorList>
    </citation>
    <scope>NUCLEOTIDE SEQUENCE [LARGE SCALE GENOMIC DNA]</scope>
</reference>
<dbReference type="Gramene" id="KJB76410">
    <property type="protein sequence ID" value="KJB76410"/>
    <property type="gene ID" value="B456_012G087600"/>
</dbReference>
<feature type="compositionally biased region" description="Polar residues" evidence="1">
    <location>
        <begin position="71"/>
        <end position="94"/>
    </location>
</feature>
<feature type="region of interest" description="Disordered" evidence="1">
    <location>
        <begin position="18"/>
        <end position="49"/>
    </location>
</feature>
<feature type="compositionally biased region" description="Basic and acidic residues" evidence="1">
    <location>
        <begin position="36"/>
        <end position="49"/>
    </location>
</feature>
<sequence>MGSCVSVHKSSQESAMKLGLSLEPKTDSLIIPPSPVKEKPAAANGSKDETFFDSRAYLDSDCEDDFVSVNGDFTPSHSNTPVHQSFSVGTSQVNKVGDDGSPGSVSETSPSGKKKKLVELFQESIRDDHDTSESNTSSNQDTANEKIVKPTIQDILPPKSADGTPYVSGANSCCSSERTVNGDNPIFKEKPLRSVQCCLPSLVSCSSFSERKKKMSPAIAANNKP</sequence>
<dbReference type="InterPro" id="IPR038947">
    <property type="entry name" value="At3g27210-like"/>
</dbReference>
<dbReference type="EMBL" id="CM001751">
    <property type="protein sequence ID" value="KJB76410.1"/>
    <property type="molecule type" value="Genomic_DNA"/>
</dbReference>
<name>A0A0D2VX65_GOSRA</name>
<evidence type="ECO:0000313" key="3">
    <source>
        <dbReference type="Proteomes" id="UP000032304"/>
    </source>
</evidence>
<accession>A0A0D2VX65</accession>
<dbReference type="AlphaFoldDB" id="A0A0D2VX65"/>
<dbReference type="Proteomes" id="UP000032304">
    <property type="component" value="Chromosome 12"/>
</dbReference>
<keyword evidence="3" id="KW-1185">Reference proteome</keyword>
<feature type="region of interest" description="Disordered" evidence="1">
    <location>
        <begin position="68"/>
        <end position="162"/>
    </location>
</feature>